<protein>
    <submittedName>
        <fullName evidence="2">Uncharacterized protein</fullName>
    </submittedName>
</protein>
<keyword evidence="3" id="KW-1185">Reference proteome</keyword>
<name>A0AA94L0C5_9MICO</name>
<proteinExistence type="predicted"/>
<accession>A0AA94L0C5</accession>
<feature type="region of interest" description="Disordered" evidence="1">
    <location>
        <begin position="1"/>
        <end position="60"/>
    </location>
</feature>
<comment type="caution">
    <text evidence="2">The sequence shown here is derived from an EMBL/GenBank/DDBJ whole genome shotgun (WGS) entry which is preliminary data.</text>
</comment>
<organism evidence="2 3">
    <name type="scientific">Agrococcus baldri</name>
    <dbReference type="NCBI Taxonomy" id="153730"/>
    <lineage>
        <taxon>Bacteria</taxon>
        <taxon>Bacillati</taxon>
        <taxon>Actinomycetota</taxon>
        <taxon>Actinomycetes</taxon>
        <taxon>Micrococcales</taxon>
        <taxon>Microbacteriaceae</taxon>
        <taxon>Agrococcus</taxon>
    </lineage>
</organism>
<feature type="compositionally biased region" description="Basic and acidic residues" evidence="1">
    <location>
        <begin position="22"/>
        <end position="35"/>
    </location>
</feature>
<reference evidence="2 3" key="1">
    <citation type="submission" date="2016-10" db="EMBL/GenBank/DDBJ databases">
        <authorList>
            <person name="Varghese N."/>
            <person name="Submissions S."/>
        </authorList>
    </citation>
    <scope>NUCLEOTIDE SEQUENCE [LARGE SCALE GENOMIC DNA]</scope>
    <source>
        <strain evidence="2 3">IAM 15147</strain>
    </source>
</reference>
<dbReference type="AlphaFoldDB" id="A0AA94L0C5"/>
<evidence type="ECO:0000313" key="3">
    <source>
        <dbReference type="Proteomes" id="UP000198506"/>
    </source>
</evidence>
<evidence type="ECO:0000256" key="1">
    <source>
        <dbReference type="SAM" id="MobiDB-lite"/>
    </source>
</evidence>
<sequence>MSRRYTPKTGQRPQSERQLTVRSERRPEPDYDKLTELLIRLSLQPPRDTTSEHQEPRAVE</sequence>
<dbReference type="Proteomes" id="UP000198506">
    <property type="component" value="Unassembled WGS sequence"/>
</dbReference>
<dbReference type="EMBL" id="FOZN01000003">
    <property type="protein sequence ID" value="SFS16454.1"/>
    <property type="molecule type" value="Genomic_DNA"/>
</dbReference>
<evidence type="ECO:0000313" key="2">
    <source>
        <dbReference type="EMBL" id="SFS16454.1"/>
    </source>
</evidence>
<gene>
    <name evidence="2" type="ORF">SAMN04487783_2291</name>
</gene>
<feature type="compositionally biased region" description="Polar residues" evidence="1">
    <location>
        <begin position="8"/>
        <end position="21"/>
    </location>
</feature>
<feature type="compositionally biased region" description="Basic and acidic residues" evidence="1">
    <location>
        <begin position="49"/>
        <end position="60"/>
    </location>
</feature>